<dbReference type="GO" id="GO:0003677">
    <property type="term" value="F:DNA binding"/>
    <property type="evidence" value="ECO:0007669"/>
    <property type="project" value="InterPro"/>
</dbReference>
<dbReference type="GO" id="GO:0004803">
    <property type="term" value="F:transposase activity"/>
    <property type="evidence" value="ECO:0007669"/>
    <property type="project" value="InterPro"/>
</dbReference>
<gene>
    <name evidence="1" type="ORF">A3F51_00495</name>
</gene>
<proteinExistence type="predicted"/>
<accession>A0A1G2N109</accession>
<organism evidence="1 2">
    <name type="scientific">Candidatus Taylorbacteria bacterium RIFCSPHIGHO2_12_FULL_45_16</name>
    <dbReference type="NCBI Taxonomy" id="1802315"/>
    <lineage>
        <taxon>Bacteria</taxon>
        <taxon>Candidatus Tayloriibacteriota</taxon>
    </lineage>
</organism>
<dbReference type="EMBL" id="MHRT01000005">
    <property type="protein sequence ID" value="OHA29089.1"/>
    <property type="molecule type" value="Genomic_DNA"/>
</dbReference>
<evidence type="ECO:0008006" key="3">
    <source>
        <dbReference type="Google" id="ProtNLM"/>
    </source>
</evidence>
<dbReference type="AlphaFoldDB" id="A0A1G2N109"/>
<comment type="caution">
    <text evidence="1">The sequence shown here is derived from an EMBL/GenBank/DDBJ whole genome shotgun (WGS) entry which is preliminary data.</text>
</comment>
<dbReference type="Proteomes" id="UP000178089">
    <property type="component" value="Unassembled WGS sequence"/>
</dbReference>
<reference evidence="1 2" key="1">
    <citation type="journal article" date="2016" name="Nat. Commun.">
        <title>Thousands of microbial genomes shed light on interconnected biogeochemical processes in an aquifer system.</title>
        <authorList>
            <person name="Anantharaman K."/>
            <person name="Brown C.T."/>
            <person name="Hug L.A."/>
            <person name="Sharon I."/>
            <person name="Castelle C.J."/>
            <person name="Probst A.J."/>
            <person name="Thomas B.C."/>
            <person name="Singh A."/>
            <person name="Wilkins M.J."/>
            <person name="Karaoz U."/>
            <person name="Brodie E.L."/>
            <person name="Williams K.H."/>
            <person name="Hubbard S.S."/>
            <person name="Banfield J.F."/>
        </authorList>
    </citation>
    <scope>NUCLEOTIDE SEQUENCE [LARGE SCALE GENOMIC DNA]</scope>
</reference>
<name>A0A1G2N109_9BACT</name>
<dbReference type="GO" id="GO:0006313">
    <property type="term" value="P:DNA transposition"/>
    <property type="evidence" value="ECO:0007669"/>
    <property type="project" value="InterPro"/>
</dbReference>
<dbReference type="Gene3D" id="3.30.70.1290">
    <property type="entry name" value="Transposase IS200-like"/>
    <property type="match status" value="1"/>
</dbReference>
<evidence type="ECO:0000313" key="2">
    <source>
        <dbReference type="Proteomes" id="UP000178089"/>
    </source>
</evidence>
<dbReference type="InterPro" id="IPR036515">
    <property type="entry name" value="Transposase_17_sf"/>
</dbReference>
<protein>
    <recommendedName>
        <fullName evidence="3">Transposase</fullName>
    </recommendedName>
</protein>
<sequence>MYYNIKYKHSGTIFQGKYKAKSVMDEEYLRILINYIHLNPFGIESPNLTRESRQEFSNEAIEYSKTYEYSSFKDYLGEIRQQSSILRSDLQIWRSDLTYPPP</sequence>
<evidence type="ECO:0000313" key="1">
    <source>
        <dbReference type="EMBL" id="OHA29089.1"/>
    </source>
</evidence>